<reference evidence="6" key="1">
    <citation type="journal article" date="2021" name="Sci. Rep.">
        <title>Diploid genomic architecture of Nitzschia inconspicua, an elite biomass production diatom.</title>
        <authorList>
            <person name="Oliver A."/>
            <person name="Podell S."/>
            <person name="Pinowska A."/>
            <person name="Traller J.C."/>
            <person name="Smith S.R."/>
            <person name="McClure R."/>
            <person name="Beliaev A."/>
            <person name="Bohutskyi P."/>
            <person name="Hill E.A."/>
            <person name="Rabines A."/>
            <person name="Zheng H."/>
            <person name="Allen L.Z."/>
            <person name="Kuo A."/>
            <person name="Grigoriev I.V."/>
            <person name="Allen A.E."/>
            <person name="Hazlebeck D."/>
            <person name="Allen E.E."/>
        </authorList>
    </citation>
    <scope>NUCLEOTIDE SEQUENCE</scope>
    <source>
        <strain evidence="6">Hildebrandi</strain>
    </source>
</reference>
<feature type="region of interest" description="Disordered" evidence="4">
    <location>
        <begin position="327"/>
        <end position="350"/>
    </location>
</feature>
<comment type="caution">
    <text evidence="6">The sequence shown here is derived from an EMBL/GenBank/DDBJ whole genome shotgun (WGS) entry which is preliminary data.</text>
</comment>
<evidence type="ECO:0000256" key="2">
    <source>
        <dbReference type="ARBA" id="ARBA00022833"/>
    </source>
</evidence>
<evidence type="ECO:0000259" key="5">
    <source>
        <dbReference type="PROSITE" id="PS50305"/>
    </source>
</evidence>
<accession>A0A9K3M256</accession>
<reference evidence="6" key="2">
    <citation type="submission" date="2021-04" db="EMBL/GenBank/DDBJ databases">
        <authorList>
            <person name="Podell S."/>
        </authorList>
    </citation>
    <scope>NUCLEOTIDE SEQUENCE</scope>
    <source>
        <strain evidence="6">Hildebrandi</strain>
    </source>
</reference>
<organism evidence="6 7">
    <name type="scientific">Nitzschia inconspicua</name>
    <dbReference type="NCBI Taxonomy" id="303405"/>
    <lineage>
        <taxon>Eukaryota</taxon>
        <taxon>Sar</taxon>
        <taxon>Stramenopiles</taxon>
        <taxon>Ochrophyta</taxon>
        <taxon>Bacillariophyta</taxon>
        <taxon>Bacillariophyceae</taxon>
        <taxon>Bacillariophycidae</taxon>
        <taxon>Bacillariales</taxon>
        <taxon>Bacillariaceae</taxon>
        <taxon>Nitzschia</taxon>
    </lineage>
</organism>
<dbReference type="OrthoDB" id="420264at2759"/>
<dbReference type="PROSITE" id="PS50305">
    <property type="entry name" value="SIRTUIN"/>
    <property type="match status" value="1"/>
</dbReference>
<sequence>MGAMESSEELDDVADQVAEAFGVAKVAKSEKKGLELLSEWIENRQAKRILVLTGAGVSTGAGIPDFRSPGTGLYDNLQKYNLPYPEAIFDVNFYRETPQPFVTLAKELWPGITFSPTLTHSFLKLLSEKGLLLRLYTQNIDGLEFLAGIPEDKLVECHGHFRTAACIDCKKAADANHVKETIVKEGKTPICQHCDGNVKPDIVFFGESLPDRFHRLLQQDIPKADLLLVMGTSLQVAPVSLIPDMVSCNRVLFNRDLVMRIRKRNDIFVAGDCDESVQTLCDLLGWGEALLEAHRKASLGKVKDQGENTANTETEEDEVAVAVAVEENVETESNSGNQEKTGAEDEETLGEKEDNYTPSTILIMLGSMHFEHAGSADVLSLKVSAPEERMGVLEEGRKRVAPNTVESLHLVLKSSSVSSLFEESLLSTFYDSLKPETGEVMVHVLPESAALADEMPVQADDVDAIRMGLVMSGYQLEMEKEEEGSWVLLAKKPGLSSIDEE</sequence>
<evidence type="ECO:0000256" key="1">
    <source>
        <dbReference type="ARBA" id="ARBA00022723"/>
    </source>
</evidence>
<name>A0A9K3M256_9STRA</name>
<protein>
    <submittedName>
        <fullName evidence="6">Silent information regulator protein Sir2</fullName>
    </submittedName>
</protein>
<dbReference type="PANTHER" id="PTHR11085:SF6">
    <property type="entry name" value="NAD-DEPENDENT PROTEIN DEACETYLASE SIRTUIN-2"/>
    <property type="match status" value="1"/>
</dbReference>
<dbReference type="Proteomes" id="UP000693970">
    <property type="component" value="Unassembled WGS sequence"/>
</dbReference>
<dbReference type="PANTHER" id="PTHR11085">
    <property type="entry name" value="NAD-DEPENDENT PROTEIN DEACYLASE SIRTUIN-5, MITOCHONDRIAL-RELATED"/>
    <property type="match status" value="1"/>
</dbReference>
<dbReference type="AlphaFoldDB" id="A0A9K3M256"/>
<evidence type="ECO:0000313" key="6">
    <source>
        <dbReference type="EMBL" id="KAG7372560.1"/>
    </source>
</evidence>
<keyword evidence="2" id="KW-0862">Zinc</keyword>
<dbReference type="InterPro" id="IPR050134">
    <property type="entry name" value="NAD-dep_sirtuin_deacylases"/>
</dbReference>
<dbReference type="GO" id="GO:0070403">
    <property type="term" value="F:NAD+ binding"/>
    <property type="evidence" value="ECO:0007669"/>
    <property type="project" value="InterPro"/>
</dbReference>
<dbReference type="InterPro" id="IPR003000">
    <property type="entry name" value="Sirtuin"/>
</dbReference>
<comment type="caution">
    <text evidence="3">Lacks conserved residue(s) required for the propagation of feature annotation.</text>
</comment>
<dbReference type="GO" id="GO:0017136">
    <property type="term" value="F:histone deacetylase activity, NAD-dependent"/>
    <property type="evidence" value="ECO:0007669"/>
    <property type="project" value="TreeGrafter"/>
</dbReference>
<evidence type="ECO:0000313" key="7">
    <source>
        <dbReference type="Proteomes" id="UP000693970"/>
    </source>
</evidence>
<keyword evidence="7" id="KW-1185">Reference proteome</keyword>
<dbReference type="CDD" id="cd01408">
    <property type="entry name" value="SIRT1"/>
    <property type="match status" value="1"/>
</dbReference>
<proteinExistence type="predicted"/>
<gene>
    <name evidence="6" type="ORF">IV203_018703</name>
</gene>
<feature type="domain" description="Deacetylase sirtuin-type" evidence="5">
    <location>
        <begin position="27"/>
        <end position="287"/>
    </location>
</feature>
<evidence type="ECO:0000256" key="3">
    <source>
        <dbReference type="PROSITE-ProRule" id="PRU00236"/>
    </source>
</evidence>
<dbReference type="GO" id="GO:0005634">
    <property type="term" value="C:nucleus"/>
    <property type="evidence" value="ECO:0007669"/>
    <property type="project" value="TreeGrafter"/>
</dbReference>
<dbReference type="Pfam" id="PF02146">
    <property type="entry name" value="SIR2"/>
    <property type="match status" value="1"/>
</dbReference>
<dbReference type="InterPro" id="IPR026590">
    <property type="entry name" value="Ssirtuin_cat_dom"/>
</dbReference>
<evidence type="ECO:0000256" key="4">
    <source>
        <dbReference type="SAM" id="MobiDB-lite"/>
    </source>
</evidence>
<dbReference type="GO" id="GO:0046872">
    <property type="term" value="F:metal ion binding"/>
    <property type="evidence" value="ECO:0007669"/>
    <property type="project" value="UniProtKB-KW"/>
</dbReference>
<keyword evidence="1" id="KW-0479">Metal-binding</keyword>
<dbReference type="EMBL" id="JAGRRH010000003">
    <property type="protein sequence ID" value="KAG7372560.1"/>
    <property type="molecule type" value="Genomic_DNA"/>
</dbReference>